<comment type="caution">
    <text evidence="5">The sequence shown here is derived from an EMBL/GenBank/DDBJ whole genome shotgun (WGS) entry which is preliminary data.</text>
</comment>
<name>A0A4Q0MNY5_9HYPH</name>
<evidence type="ECO:0000259" key="3">
    <source>
        <dbReference type="Pfam" id="PF09822"/>
    </source>
</evidence>
<dbReference type="EMBL" id="RYFI01000001">
    <property type="protein sequence ID" value="RXF75548.1"/>
    <property type="molecule type" value="Genomic_DNA"/>
</dbReference>
<dbReference type="RefSeq" id="WP_206659460.1">
    <property type="nucleotide sequence ID" value="NZ_RYFI01000001.1"/>
</dbReference>
<protein>
    <submittedName>
        <fullName evidence="5">Uncharacterized protein</fullName>
    </submittedName>
</protein>
<keyword evidence="2" id="KW-0732">Signal</keyword>
<feature type="transmembrane region" description="Helical" evidence="1">
    <location>
        <begin position="155"/>
        <end position="175"/>
    </location>
</feature>
<feature type="signal peptide" evidence="2">
    <location>
        <begin position="1"/>
        <end position="19"/>
    </location>
</feature>
<keyword evidence="1" id="KW-1133">Transmembrane helix</keyword>
<feature type="chain" id="PRO_5020284310" evidence="2">
    <location>
        <begin position="20"/>
        <end position="504"/>
    </location>
</feature>
<sequence length="504" mass="52297">MIGAWLAGSLALVATLAFAAPIAVTAAWLGQPDYGVMAAGAFAAALLLTSFYAVGLFASAAARSEIGAFAIAFAILFALLMFGWDGFGRLFAGAAPVGPVKVAAYASPKFWMERIAAGRVELRAVLYFVGLTALALAGAAAALNPLGRRGVGRSARIAAGGLAGLALAAAAVAFVPSRVALDLTADKRFTLSDGTIDLLRRLPEGSRIDLFWSAGGADIPSAVRAYAEEVAELLRQMADRSDGRLVFDAHDAEPDGERESGAIAAGVRRVPLSSGDTFFLGASFSANGKRVPIPYFDQRRAGQLEYDAATALAGLARTRPPRVAVVTPLLAPGDPNAADVGFNAINELRRAYDVAIVPPFADRLPDGLDAVVVIGANLLKREMLYSIDQAVMRGAGLVAMIDPRLRLAPANDKAPPQPSDDVDDLSDLLAAYGLRYLGDEVVGDLSLATPVADASGRTLSFPYWMRFGGGRISETHGVTAALGDLLFVEPGGFAAPPAAALVST</sequence>
<gene>
    <name evidence="5" type="ORF">EK403_01465</name>
</gene>
<dbReference type="Proteomes" id="UP000289708">
    <property type="component" value="Unassembled WGS sequence"/>
</dbReference>
<reference evidence="5 6" key="1">
    <citation type="submission" date="2018-12" db="EMBL/GenBank/DDBJ databases">
        <title>bacterium Hansschlegelia zhihuaiae S113.</title>
        <authorList>
            <person name="He J."/>
        </authorList>
    </citation>
    <scope>NUCLEOTIDE SEQUENCE [LARGE SCALE GENOMIC DNA]</scope>
    <source>
        <strain evidence="5 6">S 113</strain>
    </source>
</reference>
<feature type="transmembrane region" description="Helical" evidence="1">
    <location>
        <begin position="124"/>
        <end position="143"/>
    </location>
</feature>
<evidence type="ECO:0000313" key="6">
    <source>
        <dbReference type="Proteomes" id="UP000289708"/>
    </source>
</evidence>
<feature type="domain" description="DUF7088" evidence="4">
    <location>
        <begin position="185"/>
        <end position="277"/>
    </location>
</feature>
<feature type="transmembrane region" description="Helical" evidence="1">
    <location>
        <begin position="35"/>
        <end position="54"/>
    </location>
</feature>
<evidence type="ECO:0000313" key="5">
    <source>
        <dbReference type="EMBL" id="RXF75548.1"/>
    </source>
</evidence>
<keyword evidence="1" id="KW-0472">Membrane</keyword>
<keyword evidence="1" id="KW-0812">Transmembrane</keyword>
<keyword evidence="6" id="KW-1185">Reference proteome</keyword>
<dbReference type="Pfam" id="PF09822">
    <property type="entry name" value="ABC_transp_aux"/>
    <property type="match status" value="1"/>
</dbReference>
<dbReference type="Pfam" id="PF23357">
    <property type="entry name" value="DUF7088"/>
    <property type="match status" value="1"/>
</dbReference>
<accession>A0A4Q0MNY5</accession>
<feature type="non-terminal residue" evidence="5">
    <location>
        <position position="504"/>
    </location>
</feature>
<evidence type="ECO:0000256" key="2">
    <source>
        <dbReference type="SAM" id="SignalP"/>
    </source>
</evidence>
<evidence type="ECO:0000259" key="4">
    <source>
        <dbReference type="Pfam" id="PF23357"/>
    </source>
</evidence>
<dbReference type="AlphaFoldDB" id="A0A4Q0MNY5"/>
<dbReference type="InterPro" id="IPR055396">
    <property type="entry name" value="DUF7088"/>
</dbReference>
<evidence type="ECO:0000256" key="1">
    <source>
        <dbReference type="SAM" id="Phobius"/>
    </source>
</evidence>
<proteinExistence type="predicted"/>
<feature type="transmembrane region" description="Helical" evidence="1">
    <location>
        <begin position="66"/>
        <end position="84"/>
    </location>
</feature>
<dbReference type="InterPro" id="IPR019196">
    <property type="entry name" value="ABC_transp_unknown"/>
</dbReference>
<feature type="domain" description="ABC-type uncharacterised transport system" evidence="3">
    <location>
        <begin position="341"/>
        <end position="494"/>
    </location>
</feature>
<organism evidence="5 6">
    <name type="scientific">Hansschlegelia zhihuaiae</name>
    <dbReference type="NCBI Taxonomy" id="405005"/>
    <lineage>
        <taxon>Bacteria</taxon>
        <taxon>Pseudomonadati</taxon>
        <taxon>Pseudomonadota</taxon>
        <taxon>Alphaproteobacteria</taxon>
        <taxon>Hyphomicrobiales</taxon>
        <taxon>Methylopilaceae</taxon>
        <taxon>Hansschlegelia</taxon>
    </lineage>
</organism>